<organism evidence="1">
    <name type="scientific">marine sediment metagenome</name>
    <dbReference type="NCBI Taxonomy" id="412755"/>
    <lineage>
        <taxon>unclassified sequences</taxon>
        <taxon>metagenomes</taxon>
        <taxon>ecological metagenomes</taxon>
    </lineage>
</organism>
<accession>X1M4H0</accession>
<gene>
    <name evidence="1" type="ORF">S06H3_12700</name>
</gene>
<comment type="caution">
    <text evidence="1">The sequence shown here is derived from an EMBL/GenBank/DDBJ whole genome shotgun (WGS) entry which is preliminary data.</text>
</comment>
<evidence type="ECO:0000313" key="1">
    <source>
        <dbReference type="EMBL" id="GAI09565.1"/>
    </source>
</evidence>
<name>X1M4H0_9ZZZZ</name>
<reference evidence="1" key="1">
    <citation type="journal article" date="2014" name="Front. Microbiol.">
        <title>High frequency of phylogenetically diverse reductive dehalogenase-homologous genes in deep subseafloor sedimentary metagenomes.</title>
        <authorList>
            <person name="Kawai M."/>
            <person name="Futagami T."/>
            <person name="Toyoda A."/>
            <person name="Takaki Y."/>
            <person name="Nishi S."/>
            <person name="Hori S."/>
            <person name="Arai W."/>
            <person name="Tsubouchi T."/>
            <person name="Morono Y."/>
            <person name="Uchiyama I."/>
            <person name="Ito T."/>
            <person name="Fujiyama A."/>
            <person name="Inagaki F."/>
            <person name="Takami H."/>
        </authorList>
    </citation>
    <scope>NUCLEOTIDE SEQUENCE</scope>
    <source>
        <strain evidence="1">Expedition CK06-06</strain>
    </source>
</reference>
<dbReference type="AlphaFoldDB" id="X1M4H0"/>
<sequence>MSREPVLVRLRRVKRLIDGGKPRLGELIEKIEAGEEDEKTC</sequence>
<dbReference type="EMBL" id="BARV01006205">
    <property type="protein sequence ID" value="GAI09565.1"/>
    <property type="molecule type" value="Genomic_DNA"/>
</dbReference>
<protein>
    <submittedName>
        <fullName evidence="1">Uncharacterized protein</fullName>
    </submittedName>
</protein>
<proteinExistence type="predicted"/>